<evidence type="ECO:0000256" key="1">
    <source>
        <dbReference type="SAM" id="Phobius"/>
    </source>
</evidence>
<keyword evidence="3" id="KW-1185">Reference proteome</keyword>
<reference evidence="2 3" key="1">
    <citation type="submission" date="2014-06" db="EMBL/GenBank/DDBJ databases">
        <authorList>
            <person name="Le Roux F."/>
        </authorList>
    </citation>
    <scope>NUCLEOTIDE SEQUENCE [LARGE SCALE GENOMIC DNA]</scope>
    <source>
        <strain evidence="2 3">J2-31</strain>
    </source>
</reference>
<dbReference type="AlphaFoldDB" id="A0AA86WN98"/>
<proteinExistence type="predicted"/>
<gene>
    <name evidence="2" type="ORF">VCR31J2_1270078</name>
</gene>
<keyword evidence="1" id="KW-0812">Transmembrane</keyword>
<name>A0AA86WN98_9VIBR</name>
<protein>
    <submittedName>
        <fullName evidence="2">Uncharacterized protein</fullName>
    </submittedName>
</protein>
<accession>A0AA86WN98</accession>
<evidence type="ECO:0000313" key="3">
    <source>
        <dbReference type="Proteomes" id="UP000041625"/>
    </source>
</evidence>
<sequence length="49" mass="5566">MITNAIDTLSQLIRIGVFIALWVYMNAHSTKCPKCIQTKENQLGEVCLR</sequence>
<dbReference type="EMBL" id="CCKJ01000032">
    <property type="protein sequence ID" value="CDT55244.1"/>
    <property type="molecule type" value="Genomic_DNA"/>
</dbReference>
<evidence type="ECO:0000313" key="2">
    <source>
        <dbReference type="EMBL" id="CDT55244.1"/>
    </source>
</evidence>
<organism evidence="2 3">
    <name type="scientific">Vibrio coralliirubri</name>
    <dbReference type="NCBI Taxonomy" id="1516159"/>
    <lineage>
        <taxon>Bacteria</taxon>
        <taxon>Pseudomonadati</taxon>
        <taxon>Pseudomonadota</taxon>
        <taxon>Gammaproteobacteria</taxon>
        <taxon>Vibrionales</taxon>
        <taxon>Vibrionaceae</taxon>
        <taxon>Vibrio</taxon>
    </lineage>
</organism>
<dbReference type="Proteomes" id="UP000041625">
    <property type="component" value="Unassembled WGS sequence"/>
</dbReference>
<comment type="caution">
    <text evidence="2">The sequence shown here is derived from an EMBL/GenBank/DDBJ whole genome shotgun (WGS) entry which is preliminary data.</text>
</comment>
<feature type="transmembrane region" description="Helical" evidence="1">
    <location>
        <begin position="12"/>
        <end position="29"/>
    </location>
</feature>
<keyword evidence="1" id="KW-0472">Membrane</keyword>
<keyword evidence="1" id="KW-1133">Transmembrane helix</keyword>